<evidence type="ECO:0000313" key="6">
    <source>
        <dbReference type="Proteomes" id="UP000292120"/>
    </source>
</evidence>
<dbReference type="AlphaFoldDB" id="A0A4Q9GY64"/>
<feature type="domain" description="HTH tetR-type" evidence="4">
    <location>
        <begin position="27"/>
        <end position="87"/>
    </location>
</feature>
<dbReference type="InterPro" id="IPR050109">
    <property type="entry name" value="HTH-type_TetR-like_transc_reg"/>
</dbReference>
<name>A0A4Q9GY64_9BURK</name>
<keyword evidence="6" id="KW-1185">Reference proteome</keyword>
<reference evidence="5 6" key="1">
    <citation type="submission" date="2019-02" db="EMBL/GenBank/DDBJ databases">
        <title>Aquabacterium sp. strain KMB7.</title>
        <authorList>
            <person name="Chen W.-M."/>
        </authorList>
    </citation>
    <scope>NUCLEOTIDE SEQUENCE [LARGE SCALE GENOMIC DNA]</scope>
    <source>
        <strain evidence="5 6">KMB7</strain>
    </source>
</reference>
<evidence type="ECO:0000256" key="1">
    <source>
        <dbReference type="ARBA" id="ARBA00023125"/>
    </source>
</evidence>
<sequence length="236" mass="25778">MPHVPHPAEPAPKRGRGRPPRSAAETEAIRLQIQQAAAQVFGEHGYHGVSVELILQACGLSRPTFYRYFPNADAVIDRVLKEANDALIHDVVTAIRKAALPMDKVEAGLLAWRDWGARQGPLLKAIFAEIHDVHSPAAAHRQRVLQALEAELNATMVVLGRPPFDPLQIATFVIGVEYLGYCYHFGPEGASDAAWQRTRSTMLRLALGLLGGPMEWAHAPQLAALMRIQLDGPDAA</sequence>
<feature type="region of interest" description="Disordered" evidence="3">
    <location>
        <begin position="1"/>
        <end position="24"/>
    </location>
</feature>
<dbReference type="SUPFAM" id="SSF46689">
    <property type="entry name" value="Homeodomain-like"/>
    <property type="match status" value="1"/>
</dbReference>
<dbReference type="PANTHER" id="PTHR30055:SF226">
    <property type="entry name" value="HTH-TYPE TRANSCRIPTIONAL REGULATOR PKSA"/>
    <property type="match status" value="1"/>
</dbReference>
<keyword evidence="1 2" id="KW-0238">DNA-binding</keyword>
<evidence type="ECO:0000256" key="3">
    <source>
        <dbReference type="SAM" id="MobiDB-lite"/>
    </source>
</evidence>
<dbReference type="PANTHER" id="PTHR30055">
    <property type="entry name" value="HTH-TYPE TRANSCRIPTIONAL REGULATOR RUTR"/>
    <property type="match status" value="1"/>
</dbReference>
<dbReference type="GO" id="GO:0000976">
    <property type="term" value="F:transcription cis-regulatory region binding"/>
    <property type="evidence" value="ECO:0007669"/>
    <property type="project" value="TreeGrafter"/>
</dbReference>
<protein>
    <submittedName>
        <fullName evidence="5">TetR/AcrR family transcriptional regulator</fullName>
    </submittedName>
</protein>
<dbReference type="Gene3D" id="1.10.357.10">
    <property type="entry name" value="Tetracycline Repressor, domain 2"/>
    <property type="match status" value="1"/>
</dbReference>
<accession>A0A4Q9GY64</accession>
<evidence type="ECO:0000313" key="5">
    <source>
        <dbReference type="EMBL" id="TBO31161.1"/>
    </source>
</evidence>
<feature type="compositionally biased region" description="Pro residues" evidence="3">
    <location>
        <begin position="1"/>
        <end position="10"/>
    </location>
</feature>
<dbReference type="Pfam" id="PF00440">
    <property type="entry name" value="TetR_N"/>
    <property type="match status" value="1"/>
</dbReference>
<comment type="caution">
    <text evidence="5">The sequence shown here is derived from an EMBL/GenBank/DDBJ whole genome shotgun (WGS) entry which is preliminary data.</text>
</comment>
<evidence type="ECO:0000256" key="2">
    <source>
        <dbReference type="PROSITE-ProRule" id="PRU00335"/>
    </source>
</evidence>
<dbReference type="InterPro" id="IPR001647">
    <property type="entry name" value="HTH_TetR"/>
</dbReference>
<dbReference type="OrthoDB" id="9816320at2"/>
<dbReference type="PROSITE" id="PS50977">
    <property type="entry name" value="HTH_TETR_2"/>
    <property type="match status" value="1"/>
</dbReference>
<feature type="DNA-binding region" description="H-T-H motif" evidence="2">
    <location>
        <begin position="50"/>
        <end position="69"/>
    </location>
</feature>
<dbReference type="GO" id="GO:0003700">
    <property type="term" value="F:DNA-binding transcription factor activity"/>
    <property type="evidence" value="ECO:0007669"/>
    <property type="project" value="TreeGrafter"/>
</dbReference>
<dbReference type="InterPro" id="IPR009057">
    <property type="entry name" value="Homeodomain-like_sf"/>
</dbReference>
<evidence type="ECO:0000259" key="4">
    <source>
        <dbReference type="PROSITE" id="PS50977"/>
    </source>
</evidence>
<dbReference type="PRINTS" id="PR00455">
    <property type="entry name" value="HTHTETR"/>
</dbReference>
<dbReference type="RefSeq" id="WP_130967555.1">
    <property type="nucleotide sequence ID" value="NZ_SIXI01000003.1"/>
</dbReference>
<gene>
    <name evidence="5" type="ORF">EYS42_07880</name>
</gene>
<dbReference type="Proteomes" id="UP000292120">
    <property type="component" value="Unassembled WGS sequence"/>
</dbReference>
<proteinExistence type="predicted"/>
<organism evidence="5 6">
    <name type="scientific">Aquabacterium lacunae</name>
    <dbReference type="NCBI Taxonomy" id="2528630"/>
    <lineage>
        <taxon>Bacteria</taxon>
        <taxon>Pseudomonadati</taxon>
        <taxon>Pseudomonadota</taxon>
        <taxon>Betaproteobacteria</taxon>
        <taxon>Burkholderiales</taxon>
        <taxon>Aquabacterium</taxon>
    </lineage>
</organism>
<dbReference type="EMBL" id="SIXI01000003">
    <property type="protein sequence ID" value="TBO31161.1"/>
    <property type="molecule type" value="Genomic_DNA"/>
</dbReference>